<keyword evidence="3" id="KW-0677">Repeat</keyword>
<dbReference type="AlphaFoldDB" id="A0A9Q0AHP4"/>
<feature type="compositionally biased region" description="Acidic residues" evidence="6">
    <location>
        <begin position="52"/>
        <end position="79"/>
    </location>
</feature>
<dbReference type="GO" id="GO:0034511">
    <property type="term" value="F:U3 snoRNA binding"/>
    <property type="evidence" value="ECO:0007669"/>
    <property type="project" value="InterPro"/>
</dbReference>
<keyword evidence="2 5" id="KW-0853">WD repeat</keyword>
<dbReference type="PROSITE" id="PS50082">
    <property type="entry name" value="WD_REPEATS_2"/>
    <property type="match status" value="2"/>
</dbReference>
<dbReference type="Gene3D" id="2.130.10.10">
    <property type="entry name" value="YVTN repeat-like/Quinoprotein amine dehydrogenase"/>
    <property type="match status" value="1"/>
</dbReference>
<gene>
    <name evidence="7" type="ORF">JX265_013414</name>
</gene>
<evidence type="ECO:0000256" key="3">
    <source>
        <dbReference type="ARBA" id="ARBA00022737"/>
    </source>
</evidence>
<dbReference type="PRINTS" id="PR00320">
    <property type="entry name" value="GPROTEINBRPT"/>
</dbReference>
<evidence type="ECO:0000313" key="7">
    <source>
        <dbReference type="EMBL" id="KAI1850452.1"/>
    </source>
</evidence>
<proteinExistence type="predicted"/>
<dbReference type="InterPro" id="IPR036322">
    <property type="entry name" value="WD40_repeat_dom_sf"/>
</dbReference>
<reference evidence="7" key="1">
    <citation type="submission" date="2021-03" db="EMBL/GenBank/DDBJ databases">
        <title>Revisited historic fungal species revealed as producer of novel bioactive compounds through whole genome sequencing and comparative genomics.</title>
        <authorList>
            <person name="Vignolle G.A."/>
            <person name="Hochenegger N."/>
            <person name="Mach R.L."/>
            <person name="Mach-Aigner A.R."/>
            <person name="Javad Rahimi M."/>
            <person name="Salim K.A."/>
            <person name="Chan C.M."/>
            <person name="Lim L.B.L."/>
            <person name="Cai F."/>
            <person name="Druzhinina I.S."/>
            <person name="U'Ren J.M."/>
            <person name="Derntl C."/>
        </authorList>
    </citation>
    <scope>NUCLEOTIDE SEQUENCE</scope>
    <source>
        <strain evidence="7">TUCIM 5799</strain>
    </source>
</reference>
<dbReference type="OrthoDB" id="189968at2759"/>
<dbReference type="InterPro" id="IPR001680">
    <property type="entry name" value="WD40_rpt"/>
</dbReference>
<evidence type="ECO:0000256" key="1">
    <source>
        <dbReference type="ARBA" id="ARBA00004123"/>
    </source>
</evidence>
<dbReference type="InterPro" id="IPR015943">
    <property type="entry name" value="WD40/YVTN_repeat-like_dom_sf"/>
</dbReference>
<evidence type="ECO:0000313" key="8">
    <source>
        <dbReference type="Proteomes" id="UP000829685"/>
    </source>
</evidence>
<feature type="compositionally biased region" description="Low complexity" evidence="6">
    <location>
        <begin position="29"/>
        <end position="40"/>
    </location>
</feature>
<feature type="region of interest" description="Disordered" evidence="6">
    <location>
        <begin position="1"/>
        <end position="90"/>
    </location>
</feature>
<protein>
    <submittedName>
        <fullName evidence="7">Uncharacterized protein</fullName>
    </submittedName>
</protein>
<accession>A0A9Q0AHP4</accession>
<comment type="subcellular location">
    <subcellularLocation>
        <location evidence="1">Nucleus</location>
    </subcellularLocation>
</comment>
<sequence>MSSFFTAPSAQKKRKTAPTSANGPKKRLATNTKSAAKAPTKAPPPKRRQERDDESISGSDSDDGDDGPAEDQDGDEAGSDSEKEGETAAEKRLRLAERYLERVRREEETVVGFNAEDVDRDLIAERLKEDVAASKGKVFRQVADELDFHKATHCLFRADTLSTTNITTCPPYAYTASKDRTIVKWRIQDLPKDQYPQTTKKKPKRQAPPRKKPDKVAVLKPSKNKAKDKTYQGHVAGEILCIAASQDGRFVVTGGTDRRLVVYDSNLKPLRAWLHHRDAVTALAFRRGSNQLYSASKDRTIKVWSLDEMAYIETLFGHADHVVDIDALALERCVSVGARDRSARLWKVAEETQLVFRGGGNFDKKRLPNIDPRSLAVEGSMDRVAMIDEELFVTGSDNGSIALWSITKKKPLYIMPQAHGLEAPLKPEEASAEVHPDPRIVPPPQPRWITALRTVPYSDVIVSGSWDGCIKLWKLSQDKRSIEPLGSLCEADARDSSPEFNGVSEDSDDQRKALSSVGADSWLVKGVVNDISVFERGDRGKDGLCVVAAVGKEHRFGKWKKVQGAKNGAVVFEVPRSALANGDNADESGAEE</sequence>
<dbReference type="InterPro" id="IPR020472">
    <property type="entry name" value="WD40_PAC1"/>
</dbReference>
<feature type="repeat" description="WD" evidence="5">
    <location>
        <begin position="449"/>
        <end position="483"/>
    </location>
</feature>
<comment type="caution">
    <text evidence="7">The sequence shown here is derived from an EMBL/GenBank/DDBJ whole genome shotgun (WGS) entry which is preliminary data.</text>
</comment>
<dbReference type="SMART" id="SM00320">
    <property type="entry name" value="WD40"/>
    <property type="match status" value="6"/>
</dbReference>
<dbReference type="InterPro" id="IPR039241">
    <property type="entry name" value="Rrp9-like"/>
</dbReference>
<keyword evidence="4" id="KW-0539">Nucleus</keyword>
<evidence type="ECO:0000256" key="5">
    <source>
        <dbReference type="PROSITE-ProRule" id="PRU00221"/>
    </source>
</evidence>
<dbReference type="Pfam" id="PF00400">
    <property type="entry name" value="WD40"/>
    <property type="match status" value="3"/>
</dbReference>
<name>A0A9Q0AHP4_9PEZI</name>
<dbReference type="PROSITE" id="PS50294">
    <property type="entry name" value="WD_REPEATS_REGION"/>
    <property type="match status" value="1"/>
</dbReference>
<feature type="repeat" description="WD" evidence="5">
    <location>
        <begin position="273"/>
        <end position="314"/>
    </location>
</feature>
<dbReference type="EMBL" id="JAFIMR010000070">
    <property type="protein sequence ID" value="KAI1850452.1"/>
    <property type="molecule type" value="Genomic_DNA"/>
</dbReference>
<dbReference type="SUPFAM" id="SSF50978">
    <property type="entry name" value="WD40 repeat-like"/>
    <property type="match status" value="1"/>
</dbReference>
<dbReference type="GO" id="GO:0032040">
    <property type="term" value="C:small-subunit processome"/>
    <property type="evidence" value="ECO:0007669"/>
    <property type="project" value="TreeGrafter"/>
</dbReference>
<keyword evidence="8" id="KW-1185">Reference proteome</keyword>
<dbReference type="PANTHER" id="PTHR19865">
    <property type="entry name" value="U3 SMALL NUCLEOLAR RNA INTERACTING PROTEIN 2"/>
    <property type="match status" value="1"/>
</dbReference>
<dbReference type="Proteomes" id="UP000829685">
    <property type="component" value="Unassembled WGS sequence"/>
</dbReference>
<evidence type="ECO:0000256" key="4">
    <source>
        <dbReference type="ARBA" id="ARBA00023242"/>
    </source>
</evidence>
<feature type="compositionally biased region" description="Basic residues" evidence="6">
    <location>
        <begin position="199"/>
        <end position="213"/>
    </location>
</feature>
<evidence type="ECO:0000256" key="6">
    <source>
        <dbReference type="SAM" id="MobiDB-lite"/>
    </source>
</evidence>
<evidence type="ECO:0000256" key="2">
    <source>
        <dbReference type="ARBA" id="ARBA00022574"/>
    </source>
</evidence>
<dbReference type="PANTHER" id="PTHR19865:SF0">
    <property type="entry name" value="U3 SMALL NUCLEOLAR RNA-INTERACTING PROTEIN 2"/>
    <property type="match status" value="1"/>
</dbReference>
<organism evidence="7 8">
    <name type="scientific">Neoarthrinium moseri</name>
    <dbReference type="NCBI Taxonomy" id="1658444"/>
    <lineage>
        <taxon>Eukaryota</taxon>
        <taxon>Fungi</taxon>
        <taxon>Dikarya</taxon>
        <taxon>Ascomycota</taxon>
        <taxon>Pezizomycotina</taxon>
        <taxon>Sordariomycetes</taxon>
        <taxon>Xylariomycetidae</taxon>
        <taxon>Amphisphaeriales</taxon>
        <taxon>Apiosporaceae</taxon>
        <taxon>Neoarthrinium</taxon>
    </lineage>
</organism>
<feature type="region of interest" description="Disordered" evidence="6">
    <location>
        <begin position="193"/>
        <end position="215"/>
    </location>
</feature>
<feature type="compositionally biased region" description="Basic and acidic residues" evidence="6">
    <location>
        <begin position="80"/>
        <end position="90"/>
    </location>
</feature>